<evidence type="ECO:0000313" key="9">
    <source>
        <dbReference type="Proteomes" id="UP001191019"/>
    </source>
</evidence>
<feature type="domain" description="PDZ" evidence="7">
    <location>
        <begin position="117"/>
        <end position="189"/>
    </location>
</feature>
<keyword evidence="4 5" id="KW-0720">Serine protease</keyword>
<dbReference type="Proteomes" id="UP001191019">
    <property type="component" value="Unassembled WGS sequence"/>
</dbReference>
<evidence type="ECO:0000259" key="7">
    <source>
        <dbReference type="PROSITE" id="PS50106"/>
    </source>
</evidence>
<evidence type="ECO:0000256" key="4">
    <source>
        <dbReference type="ARBA" id="ARBA00022825"/>
    </source>
</evidence>
<dbReference type="Pfam" id="PF17820">
    <property type="entry name" value="PDZ_6"/>
    <property type="match status" value="1"/>
</dbReference>
<dbReference type="CDD" id="cd07560">
    <property type="entry name" value="Peptidase_S41_CPP"/>
    <property type="match status" value="1"/>
</dbReference>
<dbReference type="PANTHER" id="PTHR32060">
    <property type="entry name" value="TAIL-SPECIFIC PROTEASE"/>
    <property type="match status" value="1"/>
</dbReference>
<name>A0ABY0FQL4_9BACT</name>
<keyword evidence="6" id="KW-0812">Transmembrane</keyword>
<dbReference type="Gene3D" id="3.90.226.10">
    <property type="entry name" value="2-enoyl-CoA Hydratase, Chain A, domain 1"/>
    <property type="match status" value="1"/>
</dbReference>
<keyword evidence="9" id="KW-1185">Reference proteome</keyword>
<dbReference type="EMBL" id="PRLM01000001">
    <property type="protein sequence ID" value="RYC75194.1"/>
    <property type="molecule type" value="Genomic_DNA"/>
</dbReference>
<dbReference type="InterPro" id="IPR055210">
    <property type="entry name" value="CtpA/B_N"/>
</dbReference>
<dbReference type="PANTHER" id="PTHR32060:SF30">
    <property type="entry name" value="CARBOXY-TERMINAL PROCESSING PROTEASE CTPA"/>
    <property type="match status" value="1"/>
</dbReference>
<dbReference type="Gene3D" id="3.30.750.44">
    <property type="match status" value="1"/>
</dbReference>
<dbReference type="GO" id="GO:0016787">
    <property type="term" value="F:hydrolase activity"/>
    <property type="evidence" value="ECO:0007669"/>
    <property type="project" value="UniProtKB-KW"/>
</dbReference>
<dbReference type="InterPro" id="IPR005151">
    <property type="entry name" value="Tail-specific_protease"/>
</dbReference>
<keyword evidence="6" id="KW-1133">Transmembrane helix</keyword>
<feature type="transmembrane region" description="Helical" evidence="6">
    <location>
        <begin position="12"/>
        <end position="34"/>
    </location>
</feature>
<dbReference type="SUPFAM" id="SSF50156">
    <property type="entry name" value="PDZ domain-like"/>
    <property type="match status" value="1"/>
</dbReference>
<evidence type="ECO:0000256" key="2">
    <source>
        <dbReference type="ARBA" id="ARBA00022670"/>
    </source>
</evidence>
<dbReference type="SMART" id="SM00245">
    <property type="entry name" value="TSPc"/>
    <property type="match status" value="1"/>
</dbReference>
<sequence>MSKQKWEEKKTSLGNAIVMSAVMLAVGILVGVNWNSWFGGFAPYLGIESNVSSDMDWSALNEVYNKLATTYNGEISKEDVVEGAKKGLVESLGDVYTVYMDSEESSDFYDDLHGNVGSGIGVEMGLRDGYVRVLRTLPDNPAREAGILAGDIIYKVDGEEVYSLSADEIAKKVRGETGSEVTVTVVRDAQEKSFTMKRETINNVSAYVEYDGKTAVITVTRFDNDTGTMVQGFAKEFADKGVKKVILDLRGNGGGYVSAAQDLLSLWLDGEKILIQKSKHFGNSATNSGSGKAILKDIKTVVLVNGSTASASEIVAGALQDYGKATVVGETTYGKGVVQNLYDLSGATVLKVTTAEWYTPNDRSINETGITPDIEVERTYEDINAMRDPQMDKAKGL</sequence>
<evidence type="ECO:0000256" key="1">
    <source>
        <dbReference type="ARBA" id="ARBA00009179"/>
    </source>
</evidence>
<evidence type="ECO:0000256" key="3">
    <source>
        <dbReference type="ARBA" id="ARBA00022801"/>
    </source>
</evidence>
<dbReference type="InterPro" id="IPR004447">
    <property type="entry name" value="Peptidase_S41A"/>
</dbReference>
<protein>
    <submittedName>
        <fullName evidence="8">CtpA-like serine protease</fullName>
        <ecNumber evidence="8">3.4.21.-</ecNumber>
    </submittedName>
</protein>
<comment type="caution">
    <text evidence="8">The sequence shown here is derived from an EMBL/GenBank/DDBJ whole genome shotgun (WGS) entry which is preliminary data.</text>
</comment>
<organism evidence="8 9">
    <name type="scientific">Candidatus Nanosyncoccus alces</name>
    <dbReference type="NCBI Taxonomy" id="2171997"/>
    <lineage>
        <taxon>Bacteria</taxon>
        <taxon>Candidatus Saccharimonadota</taxon>
        <taxon>Candidatus Nanosyncoccalia</taxon>
        <taxon>Candidatus Nanosyncoccales</taxon>
        <taxon>Candidatus Nanosyncoccaceae</taxon>
        <taxon>Candidatus Nanosyncoccus</taxon>
    </lineage>
</organism>
<dbReference type="EC" id="3.4.21.-" evidence="8"/>
<dbReference type="CDD" id="cd06782">
    <property type="entry name" value="cpPDZ_CPP-like"/>
    <property type="match status" value="1"/>
</dbReference>
<reference evidence="8 9" key="1">
    <citation type="journal article" date="2018" name="bioRxiv">
        <title>Evidence of independent acquisition and adaption of ultra-small bacteria to human hosts across the highly diverse yet reduced genomes of the phylum Saccharibacteria.</title>
        <authorList>
            <person name="McLean J.S."/>
            <person name="Bor B."/>
            <person name="To T.T."/>
            <person name="Liu Q."/>
            <person name="Kearns K.A."/>
            <person name="Solden L.M."/>
            <person name="Wrighton K.C."/>
            <person name="He X."/>
            <person name="Shi W."/>
        </authorList>
    </citation>
    <scope>NUCLEOTIDE SEQUENCE [LARGE SCALE GENOMIC DNA]</scope>
    <source>
        <strain evidence="8 9">TM7_G3_2_Rum_HOT_351B</strain>
    </source>
</reference>
<keyword evidence="6" id="KW-0472">Membrane</keyword>
<dbReference type="PROSITE" id="PS50106">
    <property type="entry name" value="PDZ"/>
    <property type="match status" value="1"/>
</dbReference>
<dbReference type="Pfam" id="PF03572">
    <property type="entry name" value="Peptidase_S41"/>
    <property type="match status" value="1"/>
</dbReference>
<dbReference type="NCBIfam" id="TIGR00225">
    <property type="entry name" value="prc"/>
    <property type="match status" value="1"/>
</dbReference>
<dbReference type="InterPro" id="IPR036034">
    <property type="entry name" value="PDZ_sf"/>
</dbReference>
<dbReference type="RefSeq" id="WP_129734399.1">
    <property type="nucleotide sequence ID" value="NZ_PRLM01000001.1"/>
</dbReference>
<dbReference type="SUPFAM" id="SSF52096">
    <property type="entry name" value="ClpP/crotonase"/>
    <property type="match status" value="1"/>
</dbReference>
<comment type="similarity">
    <text evidence="1 5">Belongs to the peptidase S41A family.</text>
</comment>
<reference evidence="8 9" key="2">
    <citation type="journal article" date="2020" name="Cell Rep.">
        <title>Acquisition and Adaptation of Ultra-small Parasitic Reduced Genome Bacteria to Mammalian Hosts.</title>
        <authorList>
            <person name="McLean J.S."/>
            <person name="Bor B."/>
            <person name="Kerns K.A."/>
            <person name="Liu Q."/>
            <person name="To T.T."/>
            <person name="Solden L."/>
            <person name="Hendrickson E.L."/>
            <person name="Wrighton K."/>
            <person name="Shi W."/>
            <person name="He X."/>
        </authorList>
    </citation>
    <scope>NUCLEOTIDE SEQUENCE [LARGE SCALE GENOMIC DNA]</scope>
    <source>
        <strain evidence="8 9">TM7_G3_2_Rum_HOT_351B</strain>
    </source>
</reference>
<accession>A0ABY0FQL4</accession>
<dbReference type="InterPro" id="IPR001478">
    <property type="entry name" value="PDZ"/>
</dbReference>
<evidence type="ECO:0000256" key="5">
    <source>
        <dbReference type="RuleBase" id="RU004404"/>
    </source>
</evidence>
<dbReference type="InterPro" id="IPR029045">
    <property type="entry name" value="ClpP/crotonase-like_dom_sf"/>
</dbReference>
<dbReference type="Pfam" id="PF22694">
    <property type="entry name" value="CtpB_N-like"/>
    <property type="match status" value="1"/>
</dbReference>
<gene>
    <name evidence="8" type="ORF">G3RUM_00137</name>
</gene>
<keyword evidence="3 5" id="KW-0378">Hydrolase</keyword>
<keyword evidence="2 5" id="KW-0645">Protease</keyword>
<dbReference type="InterPro" id="IPR041489">
    <property type="entry name" value="PDZ_6"/>
</dbReference>
<evidence type="ECO:0000313" key="8">
    <source>
        <dbReference type="EMBL" id="RYC75194.1"/>
    </source>
</evidence>
<proteinExistence type="inferred from homology"/>
<dbReference type="Gene3D" id="2.30.42.10">
    <property type="match status" value="1"/>
</dbReference>
<dbReference type="SMART" id="SM00228">
    <property type="entry name" value="PDZ"/>
    <property type="match status" value="1"/>
</dbReference>
<evidence type="ECO:0000256" key="6">
    <source>
        <dbReference type="SAM" id="Phobius"/>
    </source>
</evidence>